<dbReference type="PANTHER" id="PTHR43537">
    <property type="entry name" value="TRANSCRIPTIONAL REGULATOR, GNTR FAMILY"/>
    <property type="match status" value="1"/>
</dbReference>
<dbReference type="RefSeq" id="WP_092776842.1">
    <property type="nucleotide sequence ID" value="NZ_FORA01000001.1"/>
</dbReference>
<dbReference type="Gene3D" id="1.20.120.530">
    <property type="entry name" value="GntR ligand-binding domain-like"/>
    <property type="match status" value="1"/>
</dbReference>
<dbReference type="InterPro" id="IPR036390">
    <property type="entry name" value="WH_DNA-bd_sf"/>
</dbReference>
<dbReference type="SUPFAM" id="SSF48008">
    <property type="entry name" value="GntR ligand-binding domain-like"/>
    <property type="match status" value="1"/>
</dbReference>
<dbReference type="STRING" id="390807.SAMN04488095_0532"/>
<keyword evidence="2" id="KW-0238">DNA-binding</keyword>
<dbReference type="InterPro" id="IPR011711">
    <property type="entry name" value="GntR_C"/>
</dbReference>
<sequence length="235" mass="25847">MTKNPTGASAVLRDGPRFESVEAALSVAIHEHRLTPGTKLGEDEIGEIFGVSRTIVRAALQSLSHSQLVDMRRNRGAFVAQPSLTEAREVFEARELLEPRMARSAAAFAKPADVARLRRHINDEHAALDAADPGRALRLSGMFHIEIARIADQATIAGFIETLIARSSLIIALYWRRQSALCESFAHHALVEAIATGDGPRAEDLMRSHLVDLHSALDLRDRTTAPRSLRDALRR</sequence>
<dbReference type="AlphaFoldDB" id="A0A1I3HBP0"/>
<evidence type="ECO:0000313" key="5">
    <source>
        <dbReference type="EMBL" id="SFI33166.1"/>
    </source>
</evidence>
<protein>
    <submittedName>
        <fullName evidence="5">Transcriptional regulator, GntR family</fullName>
    </submittedName>
</protein>
<accession>A0A1I3HBP0</accession>
<dbReference type="EMBL" id="FORA01000001">
    <property type="protein sequence ID" value="SFI33166.1"/>
    <property type="molecule type" value="Genomic_DNA"/>
</dbReference>
<evidence type="ECO:0000256" key="2">
    <source>
        <dbReference type="ARBA" id="ARBA00023125"/>
    </source>
</evidence>
<dbReference type="GO" id="GO:0003677">
    <property type="term" value="F:DNA binding"/>
    <property type="evidence" value="ECO:0007669"/>
    <property type="project" value="UniProtKB-KW"/>
</dbReference>
<dbReference type="Gene3D" id="1.10.10.10">
    <property type="entry name" value="Winged helix-like DNA-binding domain superfamily/Winged helix DNA-binding domain"/>
    <property type="match status" value="1"/>
</dbReference>
<dbReference type="InterPro" id="IPR008920">
    <property type="entry name" value="TF_FadR/GntR_C"/>
</dbReference>
<dbReference type="CDD" id="cd07377">
    <property type="entry name" value="WHTH_GntR"/>
    <property type="match status" value="1"/>
</dbReference>
<evidence type="ECO:0000313" key="6">
    <source>
        <dbReference type="Proteomes" id="UP000199110"/>
    </source>
</evidence>
<dbReference type="InterPro" id="IPR000524">
    <property type="entry name" value="Tscrpt_reg_HTH_GntR"/>
</dbReference>
<dbReference type="SUPFAM" id="SSF46785">
    <property type="entry name" value="Winged helix' DNA-binding domain"/>
    <property type="match status" value="1"/>
</dbReference>
<organism evidence="5 6">
    <name type="scientific">Jannaschia pohangensis</name>
    <dbReference type="NCBI Taxonomy" id="390807"/>
    <lineage>
        <taxon>Bacteria</taxon>
        <taxon>Pseudomonadati</taxon>
        <taxon>Pseudomonadota</taxon>
        <taxon>Alphaproteobacteria</taxon>
        <taxon>Rhodobacterales</taxon>
        <taxon>Roseobacteraceae</taxon>
        <taxon>Jannaschia</taxon>
    </lineage>
</organism>
<dbReference type="InterPro" id="IPR036388">
    <property type="entry name" value="WH-like_DNA-bd_sf"/>
</dbReference>
<dbReference type="PROSITE" id="PS50949">
    <property type="entry name" value="HTH_GNTR"/>
    <property type="match status" value="1"/>
</dbReference>
<evidence type="ECO:0000256" key="1">
    <source>
        <dbReference type="ARBA" id="ARBA00023015"/>
    </source>
</evidence>
<proteinExistence type="predicted"/>
<evidence type="ECO:0000259" key="4">
    <source>
        <dbReference type="PROSITE" id="PS50949"/>
    </source>
</evidence>
<name>A0A1I3HBP0_9RHOB</name>
<dbReference type="PANTHER" id="PTHR43537:SF53">
    <property type="entry name" value="HTH-TYPE TRANSCRIPTIONAL REPRESSOR NANR"/>
    <property type="match status" value="1"/>
</dbReference>
<dbReference type="SMART" id="SM00895">
    <property type="entry name" value="FCD"/>
    <property type="match status" value="1"/>
</dbReference>
<feature type="domain" description="HTH gntR-type" evidence="4">
    <location>
        <begin position="15"/>
        <end position="82"/>
    </location>
</feature>
<dbReference type="Pfam" id="PF07729">
    <property type="entry name" value="FCD"/>
    <property type="match status" value="1"/>
</dbReference>
<dbReference type="Pfam" id="PF00392">
    <property type="entry name" value="GntR"/>
    <property type="match status" value="1"/>
</dbReference>
<dbReference type="SMART" id="SM00345">
    <property type="entry name" value="HTH_GNTR"/>
    <property type="match status" value="1"/>
</dbReference>
<gene>
    <name evidence="5" type="ORF">SAMN04488095_0532</name>
</gene>
<dbReference type="Proteomes" id="UP000199110">
    <property type="component" value="Unassembled WGS sequence"/>
</dbReference>
<dbReference type="GO" id="GO:0003700">
    <property type="term" value="F:DNA-binding transcription factor activity"/>
    <property type="evidence" value="ECO:0007669"/>
    <property type="project" value="InterPro"/>
</dbReference>
<keyword evidence="1" id="KW-0805">Transcription regulation</keyword>
<reference evidence="5 6" key="1">
    <citation type="submission" date="2016-10" db="EMBL/GenBank/DDBJ databases">
        <authorList>
            <person name="de Groot N.N."/>
        </authorList>
    </citation>
    <scope>NUCLEOTIDE SEQUENCE [LARGE SCALE GENOMIC DNA]</scope>
    <source>
        <strain evidence="5 6">DSM 19073</strain>
    </source>
</reference>
<evidence type="ECO:0000256" key="3">
    <source>
        <dbReference type="ARBA" id="ARBA00023163"/>
    </source>
</evidence>
<dbReference type="OrthoDB" id="7618373at2"/>
<keyword evidence="3" id="KW-0804">Transcription</keyword>
<keyword evidence="6" id="KW-1185">Reference proteome</keyword>